<dbReference type="AlphaFoldDB" id="A0A1L4A076"/>
<evidence type="ECO:0000256" key="1">
    <source>
        <dbReference type="ARBA" id="ARBA00023015"/>
    </source>
</evidence>
<dbReference type="Pfam" id="PF12802">
    <property type="entry name" value="MarR_2"/>
    <property type="match status" value="1"/>
</dbReference>
<organism evidence="5 6">
    <name type="scientific">Tardibacter chloracetimidivorans</name>
    <dbReference type="NCBI Taxonomy" id="1921510"/>
    <lineage>
        <taxon>Bacteria</taxon>
        <taxon>Pseudomonadati</taxon>
        <taxon>Pseudomonadota</taxon>
        <taxon>Alphaproteobacteria</taxon>
        <taxon>Sphingomonadales</taxon>
        <taxon>Sphingomonadaceae</taxon>
        <taxon>Tardibacter</taxon>
    </lineage>
</organism>
<dbReference type="SMART" id="SM00347">
    <property type="entry name" value="HTH_MARR"/>
    <property type="match status" value="1"/>
</dbReference>
<dbReference type="PANTHER" id="PTHR33164">
    <property type="entry name" value="TRANSCRIPTIONAL REGULATOR, MARR FAMILY"/>
    <property type="match status" value="1"/>
</dbReference>
<dbReference type="InterPro" id="IPR039422">
    <property type="entry name" value="MarR/SlyA-like"/>
</dbReference>
<dbReference type="Gene3D" id="1.10.10.10">
    <property type="entry name" value="Winged helix-like DNA-binding domain superfamily/Winged helix DNA-binding domain"/>
    <property type="match status" value="1"/>
</dbReference>
<name>A0A1L4A076_9SPHN</name>
<dbReference type="KEGG" id="sphj:BSL82_17650"/>
<evidence type="ECO:0000313" key="6">
    <source>
        <dbReference type="Proteomes" id="UP000182063"/>
    </source>
</evidence>
<dbReference type="EMBL" id="CP018222">
    <property type="protein sequence ID" value="API61276.1"/>
    <property type="molecule type" value="Genomic_DNA"/>
</dbReference>
<dbReference type="PROSITE" id="PS50995">
    <property type="entry name" value="HTH_MARR_2"/>
    <property type="match status" value="1"/>
</dbReference>
<gene>
    <name evidence="5" type="ORF">BSL82_17650</name>
</gene>
<dbReference type="GO" id="GO:0003677">
    <property type="term" value="F:DNA binding"/>
    <property type="evidence" value="ECO:0007669"/>
    <property type="project" value="UniProtKB-KW"/>
</dbReference>
<reference evidence="5 6" key="1">
    <citation type="submission" date="2016-11" db="EMBL/GenBank/DDBJ databases">
        <title>Complete Genome Sequence of alachlor-degrading Sphingomonas sp. strain JJ-A5.</title>
        <authorList>
            <person name="Lee H."/>
            <person name="Ka J.-O."/>
        </authorList>
    </citation>
    <scope>NUCLEOTIDE SEQUENCE [LARGE SCALE GENOMIC DNA]</scope>
    <source>
        <strain evidence="5 6">JJ-A5</strain>
        <plasmid evidence="6">phsl1</plasmid>
    </source>
</reference>
<geneLocation type="plasmid" evidence="6">
    <name>phsl1</name>
</geneLocation>
<evidence type="ECO:0000256" key="2">
    <source>
        <dbReference type="ARBA" id="ARBA00023125"/>
    </source>
</evidence>
<dbReference type="SUPFAM" id="SSF46785">
    <property type="entry name" value="Winged helix' DNA-binding domain"/>
    <property type="match status" value="1"/>
</dbReference>
<keyword evidence="6" id="KW-1185">Reference proteome</keyword>
<feature type="domain" description="HTH marR-type" evidence="4">
    <location>
        <begin position="4"/>
        <end position="140"/>
    </location>
</feature>
<keyword evidence="3" id="KW-0804">Transcription</keyword>
<evidence type="ECO:0000256" key="3">
    <source>
        <dbReference type="ARBA" id="ARBA00023163"/>
    </source>
</evidence>
<dbReference type="InterPro" id="IPR036388">
    <property type="entry name" value="WH-like_DNA-bd_sf"/>
</dbReference>
<evidence type="ECO:0000313" key="5">
    <source>
        <dbReference type="EMBL" id="API61276.1"/>
    </source>
</evidence>
<keyword evidence="5" id="KW-0614">Plasmid</keyword>
<evidence type="ECO:0000259" key="4">
    <source>
        <dbReference type="PROSITE" id="PS50995"/>
    </source>
</evidence>
<dbReference type="GO" id="GO:0006950">
    <property type="term" value="P:response to stress"/>
    <property type="evidence" value="ECO:0007669"/>
    <property type="project" value="TreeGrafter"/>
</dbReference>
<dbReference type="InterPro" id="IPR000835">
    <property type="entry name" value="HTH_MarR-typ"/>
</dbReference>
<accession>A0A1L4A076</accession>
<protein>
    <recommendedName>
        <fullName evidence="4">HTH marR-type domain-containing protein</fullName>
    </recommendedName>
</protein>
<dbReference type="PANTHER" id="PTHR33164:SF64">
    <property type="entry name" value="TRANSCRIPTIONAL REGULATOR SLYA"/>
    <property type="match status" value="1"/>
</dbReference>
<dbReference type="Proteomes" id="UP000182063">
    <property type="component" value="Plasmid pHSL1"/>
</dbReference>
<proteinExistence type="predicted"/>
<dbReference type="InterPro" id="IPR036390">
    <property type="entry name" value="WH_DNA-bd_sf"/>
</dbReference>
<dbReference type="GO" id="GO:0003700">
    <property type="term" value="F:DNA-binding transcription factor activity"/>
    <property type="evidence" value="ECO:0007669"/>
    <property type="project" value="InterPro"/>
</dbReference>
<sequence length="162" mass="18843">MVPPERFGELLRAAFREMEDWIERQIRDSGLRLSHWLTLKYIADGRICFIGDVYRELGITDGASTRLIDHLEQKGLVRRNRSRKDRRLVAVALQPEGERMVRQLRLRIERRWQRQLGPFCEADRIHITTALIHLIDAFRSLAAGENEASDAATPNRDRLSAI</sequence>
<dbReference type="PRINTS" id="PR00598">
    <property type="entry name" value="HTHMARR"/>
</dbReference>
<keyword evidence="1" id="KW-0805">Transcription regulation</keyword>
<keyword evidence="2" id="KW-0238">DNA-binding</keyword>